<accession>A0A517SXJ1</accession>
<evidence type="ECO:0008006" key="3">
    <source>
        <dbReference type="Google" id="ProtNLM"/>
    </source>
</evidence>
<protein>
    <recommendedName>
        <fullName evidence="3">Cytochrome C</fullName>
    </recommendedName>
</protein>
<dbReference type="EMBL" id="CP036272">
    <property type="protein sequence ID" value="QDT60852.1"/>
    <property type="molecule type" value="Genomic_DNA"/>
</dbReference>
<name>A0A517SXJ1_9BACT</name>
<dbReference type="GO" id="GO:0022900">
    <property type="term" value="P:electron transport chain"/>
    <property type="evidence" value="ECO:0007669"/>
    <property type="project" value="InterPro"/>
</dbReference>
<sequence>MLKTGFIAVIGMTLLIALLQPTHLLFNHQDSNAVGQQPDSGTELNPKHVPPLMRQKLDRAKSILEGLTLENYDKIASSARQLRLLSTETGWNVVQTEQYRIYSEQFRRDCSSLEQAAKAKDVNRAALAYVGLTVHCVQCHSYIRENKIKLTDGSLPKLPNHKRALVAHP</sequence>
<dbReference type="GO" id="GO:0005506">
    <property type="term" value="F:iron ion binding"/>
    <property type="evidence" value="ECO:0007669"/>
    <property type="project" value="InterPro"/>
</dbReference>
<gene>
    <name evidence="1" type="ORF">SV7mr_33790</name>
</gene>
<dbReference type="InterPro" id="IPR010980">
    <property type="entry name" value="Cyt_c/b562"/>
</dbReference>
<proteinExistence type="predicted"/>
<keyword evidence="2" id="KW-1185">Reference proteome</keyword>
<evidence type="ECO:0000313" key="1">
    <source>
        <dbReference type="EMBL" id="QDT60852.1"/>
    </source>
</evidence>
<dbReference type="OrthoDB" id="287770at2"/>
<dbReference type="GO" id="GO:0009055">
    <property type="term" value="F:electron transfer activity"/>
    <property type="evidence" value="ECO:0007669"/>
    <property type="project" value="InterPro"/>
</dbReference>
<dbReference type="Proteomes" id="UP000315003">
    <property type="component" value="Chromosome"/>
</dbReference>
<dbReference type="SUPFAM" id="SSF47175">
    <property type="entry name" value="Cytochromes"/>
    <property type="match status" value="1"/>
</dbReference>
<evidence type="ECO:0000313" key="2">
    <source>
        <dbReference type="Proteomes" id="UP000315003"/>
    </source>
</evidence>
<reference evidence="1 2" key="1">
    <citation type="submission" date="2019-02" db="EMBL/GenBank/DDBJ databases">
        <title>Deep-cultivation of Planctomycetes and their phenomic and genomic characterization uncovers novel biology.</title>
        <authorList>
            <person name="Wiegand S."/>
            <person name="Jogler M."/>
            <person name="Boedeker C."/>
            <person name="Pinto D."/>
            <person name="Vollmers J."/>
            <person name="Rivas-Marin E."/>
            <person name="Kohn T."/>
            <person name="Peeters S.H."/>
            <person name="Heuer A."/>
            <person name="Rast P."/>
            <person name="Oberbeckmann S."/>
            <person name="Bunk B."/>
            <person name="Jeske O."/>
            <person name="Meyerdierks A."/>
            <person name="Storesund J.E."/>
            <person name="Kallscheuer N."/>
            <person name="Luecker S."/>
            <person name="Lage O.M."/>
            <person name="Pohl T."/>
            <person name="Merkel B.J."/>
            <person name="Hornburger P."/>
            <person name="Mueller R.-W."/>
            <person name="Bruemmer F."/>
            <person name="Labrenz M."/>
            <person name="Spormann A.M."/>
            <person name="Op den Camp H."/>
            <person name="Overmann J."/>
            <person name="Amann R."/>
            <person name="Jetten M.S.M."/>
            <person name="Mascher T."/>
            <person name="Medema M.H."/>
            <person name="Devos D.P."/>
            <person name="Kaster A.-K."/>
            <person name="Ovreas L."/>
            <person name="Rohde M."/>
            <person name="Galperin M.Y."/>
            <person name="Jogler C."/>
        </authorList>
    </citation>
    <scope>NUCLEOTIDE SEQUENCE [LARGE SCALE GENOMIC DNA]</scope>
    <source>
        <strain evidence="1 2">SV_7m_r</strain>
    </source>
</reference>
<dbReference type="AlphaFoldDB" id="A0A517SXJ1"/>
<dbReference type="GO" id="GO:0020037">
    <property type="term" value="F:heme binding"/>
    <property type="evidence" value="ECO:0007669"/>
    <property type="project" value="InterPro"/>
</dbReference>
<organism evidence="1 2">
    <name type="scientific">Stieleria bergensis</name>
    <dbReference type="NCBI Taxonomy" id="2528025"/>
    <lineage>
        <taxon>Bacteria</taxon>
        <taxon>Pseudomonadati</taxon>
        <taxon>Planctomycetota</taxon>
        <taxon>Planctomycetia</taxon>
        <taxon>Pirellulales</taxon>
        <taxon>Pirellulaceae</taxon>
        <taxon>Stieleria</taxon>
    </lineage>
</organism>
<dbReference type="RefSeq" id="WP_145274157.1">
    <property type="nucleotide sequence ID" value="NZ_CP036272.1"/>
</dbReference>